<keyword evidence="8" id="KW-1185">Reference proteome</keyword>
<dbReference type="InterPro" id="IPR056546">
    <property type="entry name" value="MreB_MamK-like"/>
</dbReference>
<dbReference type="GO" id="GO:0005737">
    <property type="term" value="C:cytoplasm"/>
    <property type="evidence" value="ECO:0007669"/>
    <property type="project" value="UniProtKB-SubCell"/>
</dbReference>
<gene>
    <name evidence="7" type="ORF">GGQ88_002265</name>
</gene>
<comment type="subcellular location">
    <subcellularLocation>
        <location evidence="1">Cytoplasm</location>
    </subcellularLocation>
</comment>
<dbReference type="GO" id="GO:0000902">
    <property type="term" value="P:cell morphogenesis"/>
    <property type="evidence" value="ECO:0007669"/>
    <property type="project" value="InterPro"/>
</dbReference>
<dbReference type="PANTHER" id="PTHR42749">
    <property type="entry name" value="CELL SHAPE-DETERMINING PROTEIN MREB"/>
    <property type="match status" value="1"/>
</dbReference>
<dbReference type="RefSeq" id="WP_183613255.1">
    <property type="nucleotide sequence ID" value="NZ_JACICY010000005.1"/>
</dbReference>
<sequence>MRRLFHGAGKADFAIDFGTANTRVMSVDGGVLFDEPSLCCFAGRVDAGELVTAGVAVGPMQERATGELRIVRPLHRGVLCDIAAARDYLAYAVRSSVGQRRLRSFRAIIGVPADATSAERSALLTAANDAGLGAIELLTEPLAAAWGADLQVDHPRGSMIVECGAGTTEAAVLSLGGICATASLRGGGDALDTAIADHIHFQHKFLIGMNTAENAKRDIVRMLQDQADPAARTRFKGRDLVNGLPAALELPIGDLLPVVEKHVAGITRMVVNLLGQISPELSRDIHDDGIVLTGGSAAINLVRPALAQATGLHIALAPNNAYCVANGLQKALLH</sequence>
<dbReference type="PANTHER" id="PTHR42749:SF1">
    <property type="entry name" value="CELL SHAPE-DETERMINING PROTEIN MREB"/>
    <property type="match status" value="1"/>
</dbReference>
<evidence type="ECO:0000313" key="8">
    <source>
        <dbReference type="Proteomes" id="UP000562395"/>
    </source>
</evidence>
<dbReference type="AlphaFoldDB" id="A0A7W5ZW20"/>
<evidence type="ECO:0000256" key="4">
    <source>
        <dbReference type="ARBA" id="ARBA00022840"/>
    </source>
</evidence>
<proteinExistence type="inferred from homology"/>
<dbReference type="GO" id="GO:0008360">
    <property type="term" value="P:regulation of cell shape"/>
    <property type="evidence" value="ECO:0007669"/>
    <property type="project" value="UniProtKB-KW"/>
</dbReference>
<evidence type="ECO:0000256" key="3">
    <source>
        <dbReference type="ARBA" id="ARBA00022741"/>
    </source>
</evidence>
<dbReference type="Gene3D" id="3.30.420.40">
    <property type="match status" value="2"/>
</dbReference>
<dbReference type="InterPro" id="IPR043129">
    <property type="entry name" value="ATPase_NBD"/>
</dbReference>
<organism evidence="7 8">
    <name type="scientific">Novosphingobium hassiacum</name>
    <dbReference type="NCBI Taxonomy" id="173676"/>
    <lineage>
        <taxon>Bacteria</taxon>
        <taxon>Pseudomonadati</taxon>
        <taxon>Pseudomonadota</taxon>
        <taxon>Alphaproteobacteria</taxon>
        <taxon>Sphingomonadales</taxon>
        <taxon>Sphingomonadaceae</taxon>
        <taxon>Novosphingobium</taxon>
    </lineage>
</organism>
<comment type="caution">
    <text evidence="7">The sequence shown here is derived from an EMBL/GenBank/DDBJ whole genome shotgun (WGS) entry which is preliminary data.</text>
</comment>
<comment type="similarity">
    <text evidence="6">Belongs to the FtsA/MreB family.</text>
</comment>
<dbReference type="GO" id="GO:0005524">
    <property type="term" value="F:ATP binding"/>
    <property type="evidence" value="ECO:0007669"/>
    <property type="project" value="UniProtKB-KW"/>
</dbReference>
<dbReference type="Pfam" id="PF06723">
    <property type="entry name" value="MreB_Mbl"/>
    <property type="match status" value="1"/>
</dbReference>
<keyword evidence="3" id="KW-0547">Nucleotide-binding</keyword>
<dbReference type="Proteomes" id="UP000562395">
    <property type="component" value="Unassembled WGS sequence"/>
</dbReference>
<dbReference type="InterPro" id="IPR004753">
    <property type="entry name" value="MreB"/>
</dbReference>
<evidence type="ECO:0000256" key="2">
    <source>
        <dbReference type="ARBA" id="ARBA00022490"/>
    </source>
</evidence>
<evidence type="ECO:0000256" key="6">
    <source>
        <dbReference type="ARBA" id="ARBA00023458"/>
    </source>
</evidence>
<dbReference type="EMBL" id="JACICY010000005">
    <property type="protein sequence ID" value="MBB3860993.1"/>
    <property type="molecule type" value="Genomic_DNA"/>
</dbReference>
<keyword evidence="2" id="KW-0963">Cytoplasm</keyword>
<dbReference type="PRINTS" id="PR01652">
    <property type="entry name" value="SHAPEPROTEIN"/>
</dbReference>
<dbReference type="SUPFAM" id="SSF53067">
    <property type="entry name" value="Actin-like ATPase domain"/>
    <property type="match status" value="2"/>
</dbReference>
<evidence type="ECO:0000256" key="1">
    <source>
        <dbReference type="ARBA" id="ARBA00004496"/>
    </source>
</evidence>
<accession>A0A7W5ZW20</accession>
<name>A0A7W5ZW20_9SPHN</name>
<evidence type="ECO:0000313" key="7">
    <source>
        <dbReference type="EMBL" id="MBB3860993.1"/>
    </source>
</evidence>
<protein>
    <submittedName>
        <fullName evidence="7">Rod shape-determining protein MreB</fullName>
    </submittedName>
</protein>
<reference evidence="7 8" key="1">
    <citation type="submission" date="2020-08" db="EMBL/GenBank/DDBJ databases">
        <title>Genomic Encyclopedia of Type Strains, Phase IV (KMG-IV): sequencing the most valuable type-strain genomes for metagenomic binning, comparative biology and taxonomic classification.</title>
        <authorList>
            <person name="Goeker M."/>
        </authorList>
    </citation>
    <scope>NUCLEOTIDE SEQUENCE [LARGE SCALE GENOMIC DNA]</scope>
    <source>
        <strain evidence="7 8">DSM 14552</strain>
    </source>
</reference>
<evidence type="ECO:0000256" key="5">
    <source>
        <dbReference type="ARBA" id="ARBA00022960"/>
    </source>
</evidence>
<keyword evidence="4" id="KW-0067">ATP-binding</keyword>
<keyword evidence="5" id="KW-0133">Cell shape</keyword>